<keyword evidence="3" id="KW-0378">Hydrolase</keyword>
<evidence type="ECO:0000313" key="3">
    <source>
        <dbReference type="EMBL" id="GGN94014.1"/>
    </source>
</evidence>
<dbReference type="Gene3D" id="3.40.50.1820">
    <property type="entry name" value="alpha/beta hydrolase"/>
    <property type="match status" value="1"/>
</dbReference>
<keyword evidence="4" id="KW-1185">Reference proteome</keyword>
<evidence type="ECO:0000256" key="1">
    <source>
        <dbReference type="SAM" id="MobiDB-lite"/>
    </source>
</evidence>
<organism evidence="3 4">
    <name type="scientific">Haloarcula pellucida</name>
    <dbReference type="NCBI Taxonomy" id="1427151"/>
    <lineage>
        <taxon>Archaea</taxon>
        <taxon>Methanobacteriati</taxon>
        <taxon>Methanobacteriota</taxon>
        <taxon>Stenosarchaea group</taxon>
        <taxon>Halobacteria</taxon>
        <taxon>Halobacteriales</taxon>
        <taxon>Haloarculaceae</taxon>
        <taxon>Haloarcula</taxon>
    </lineage>
</organism>
<feature type="region of interest" description="Disordered" evidence="1">
    <location>
        <begin position="1"/>
        <end position="21"/>
    </location>
</feature>
<sequence>MTERALAPVRRPDTDDTRTRTTTITGDRTLAYAEYGASDGVPVVFLHGTPGSRLLGSLFHDEAQRAGVRLLAPDRPGFGRSSTWPTRTLSDTGSFVGAVLDDAGVSTAGVVGFSGGGPHALAAASTLEDRILETDVIAGPAPPALRTEVPLVQRTLSALAAHFPTALSMLFGVQARLAARLDPSFVVDQYTAEDATDAVPDDVATVVQRDFVEAFSEHRRGAAHEFHLVDRPWVELVETLDGPVRFWHGVRDTNVPVAGTRRLCDRLPDARLTTFEEADHLQTLLRSRFPVLDHYS</sequence>
<dbReference type="InterPro" id="IPR050471">
    <property type="entry name" value="AB_hydrolase"/>
</dbReference>
<name>A0A830GMT2_9EURY</name>
<dbReference type="PANTHER" id="PTHR43433:SF10">
    <property type="entry name" value="AB HYDROLASE-1 DOMAIN-CONTAINING PROTEIN"/>
    <property type="match status" value="1"/>
</dbReference>
<dbReference type="Pfam" id="PF00561">
    <property type="entry name" value="Abhydrolase_1"/>
    <property type="match status" value="1"/>
</dbReference>
<dbReference type="AlphaFoldDB" id="A0A830GMT2"/>
<proteinExistence type="predicted"/>
<evidence type="ECO:0000313" key="4">
    <source>
        <dbReference type="Proteomes" id="UP000605784"/>
    </source>
</evidence>
<evidence type="ECO:0000259" key="2">
    <source>
        <dbReference type="Pfam" id="PF00561"/>
    </source>
</evidence>
<accession>A0A830GMT2</accession>
<dbReference type="SUPFAM" id="SSF53474">
    <property type="entry name" value="alpha/beta-Hydrolases"/>
    <property type="match status" value="1"/>
</dbReference>
<reference evidence="3" key="1">
    <citation type="journal article" date="2014" name="Int. J. Syst. Evol. Microbiol.">
        <title>Complete genome sequence of Corynebacterium casei LMG S-19264T (=DSM 44701T), isolated from a smear-ripened cheese.</title>
        <authorList>
            <consortium name="US DOE Joint Genome Institute (JGI-PGF)"/>
            <person name="Walter F."/>
            <person name="Albersmeier A."/>
            <person name="Kalinowski J."/>
            <person name="Ruckert C."/>
        </authorList>
    </citation>
    <scope>NUCLEOTIDE SEQUENCE</scope>
    <source>
        <strain evidence="3">JCM 17820</strain>
    </source>
</reference>
<dbReference type="EMBL" id="BMOU01000003">
    <property type="protein sequence ID" value="GGN94014.1"/>
    <property type="molecule type" value="Genomic_DNA"/>
</dbReference>
<comment type="caution">
    <text evidence="3">The sequence shown here is derived from an EMBL/GenBank/DDBJ whole genome shotgun (WGS) entry which is preliminary data.</text>
</comment>
<feature type="domain" description="AB hydrolase-1" evidence="2">
    <location>
        <begin position="42"/>
        <end position="281"/>
    </location>
</feature>
<dbReference type="PANTHER" id="PTHR43433">
    <property type="entry name" value="HYDROLASE, ALPHA/BETA FOLD FAMILY PROTEIN"/>
    <property type="match status" value="1"/>
</dbReference>
<dbReference type="InterPro" id="IPR029058">
    <property type="entry name" value="AB_hydrolase_fold"/>
</dbReference>
<dbReference type="Proteomes" id="UP000605784">
    <property type="component" value="Unassembled WGS sequence"/>
</dbReference>
<dbReference type="GO" id="GO:0016787">
    <property type="term" value="F:hydrolase activity"/>
    <property type="evidence" value="ECO:0007669"/>
    <property type="project" value="UniProtKB-KW"/>
</dbReference>
<dbReference type="RefSeq" id="WP_188997004.1">
    <property type="nucleotide sequence ID" value="NZ_BMOU01000003.1"/>
</dbReference>
<feature type="compositionally biased region" description="Basic and acidic residues" evidence="1">
    <location>
        <begin position="10"/>
        <end position="19"/>
    </location>
</feature>
<gene>
    <name evidence="3" type="ORF">GCM10009030_19940</name>
</gene>
<reference evidence="3" key="2">
    <citation type="submission" date="2020-09" db="EMBL/GenBank/DDBJ databases">
        <authorList>
            <person name="Sun Q."/>
            <person name="Ohkuma M."/>
        </authorList>
    </citation>
    <scope>NUCLEOTIDE SEQUENCE</scope>
    <source>
        <strain evidence="3">JCM 17820</strain>
    </source>
</reference>
<dbReference type="InterPro" id="IPR000073">
    <property type="entry name" value="AB_hydrolase_1"/>
</dbReference>
<protein>
    <submittedName>
        <fullName evidence="3">Alpha/beta hydrolase</fullName>
    </submittedName>
</protein>